<keyword evidence="6" id="KW-0597">Phosphoprotein</keyword>
<feature type="domain" description="Sigma-54 factor interaction" evidence="7">
    <location>
        <begin position="157"/>
        <end position="386"/>
    </location>
</feature>
<accession>A0ABV7LLN1</accession>
<evidence type="ECO:0000259" key="7">
    <source>
        <dbReference type="PROSITE" id="PS50045"/>
    </source>
</evidence>
<evidence type="ECO:0000313" key="10">
    <source>
        <dbReference type="Proteomes" id="UP001595579"/>
    </source>
</evidence>
<dbReference type="Pfam" id="PF25601">
    <property type="entry name" value="AAA_lid_14"/>
    <property type="match status" value="1"/>
</dbReference>
<keyword evidence="2" id="KW-0067">ATP-binding</keyword>
<dbReference type="InterPro" id="IPR002078">
    <property type="entry name" value="Sigma_54_int"/>
</dbReference>
<dbReference type="PROSITE" id="PS00676">
    <property type="entry name" value="SIGMA54_INTERACT_2"/>
    <property type="match status" value="1"/>
</dbReference>
<dbReference type="RefSeq" id="WP_386772356.1">
    <property type="nucleotide sequence ID" value="NZ_JBHRUG010000016.1"/>
</dbReference>
<feature type="domain" description="Response regulatory" evidence="8">
    <location>
        <begin position="17"/>
        <end position="132"/>
    </location>
</feature>
<keyword evidence="10" id="KW-1185">Reference proteome</keyword>
<dbReference type="SMART" id="SM00382">
    <property type="entry name" value="AAA"/>
    <property type="match status" value="1"/>
</dbReference>
<evidence type="ECO:0000256" key="6">
    <source>
        <dbReference type="PROSITE-ProRule" id="PRU00169"/>
    </source>
</evidence>
<dbReference type="Pfam" id="PF02954">
    <property type="entry name" value="HTH_8"/>
    <property type="match status" value="1"/>
</dbReference>
<keyword evidence="1" id="KW-0547">Nucleotide-binding</keyword>
<dbReference type="Gene3D" id="3.40.50.300">
    <property type="entry name" value="P-loop containing nucleotide triphosphate hydrolases"/>
    <property type="match status" value="1"/>
</dbReference>
<dbReference type="PROSITE" id="PS50045">
    <property type="entry name" value="SIGMA54_INTERACT_4"/>
    <property type="match status" value="1"/>
</dbReference>
<dbReference type="SUPFAM" id="SSF52172">
    <property type="entry name" value="CheY-like"/>
    <property type="match status" value="1"/>
</dbReference>
<dbReference type="Gene3D" id="1.10.10.60">
    <property type="entry name" value="Homeodomain-like"/>
    <property type="match status" value="1"/>
</dbReference>
<dbReference type="InterPro" id="IPR009057">
    <property type="entry name" value="Homeodomain-like_sf"/>
</dbReference>
<dbReference type="InterPro" id="IPR002197">
    <property type="entry name" value="HTH_Fis"/>
</dbReference>
<dbReference type="SUPFAM" id="SSF46689">
    <property type="entry name" value="Homeodomain-like"/>
    <property type="match status" value="1"/>
</dbReference>
<evidence type="ECO:0000256" key="3">
    <source>
        <dbReference type="ARBA" id="ARBA00023015"/>
    </source>
</evidence>
<keyword evidence="3" id="KW-0805">Transcription regulation</keyword>
<dbReference type="InterPro" id="IPR027417">
    <property type="entry name" value="P-loop_NTPase"/>
</dbReference>
<comment type="caution">
    <text evidence="9">The sequence shown here is derived from an EMBL/GenBank/DDBJ whole genome shotgun (WGS) entry which is preliminary data.</text>
</comment>
<dbReference type="PROSITE" id="PS00688">
    <property type="entry name" value="SIGMA54_INTERACT_3"/>
    <property type="match status" value="1"/>
</dbReference>
<dbReference type="Gene3D" id="1.10.8.60">
    <property type="match status" value="1"/>
</dbReference>
<proteinExistence type="predicted"/>
<keyword evidence="5" id="KW-0804">Transcription</keyword>
<dbReference type="CDD" id="cd00009">
    <property type="entry name" value="AAA"/>
    <property type="match status" value="1"/>
</dbReference>
<evidence type="ECO:0000313" key="9">
    <source>
        <dbReference type="EMBL" id="MFC3283289.1"/>
    </source>
</evidence>
<dbReference type="Gene3D" id="3.40.50.2300">
    <property type="match status" value="1"/>
</dbReference>
<dbReference type="InterPro" id="IPR025944">
    <property type="entry name" value="Sigma_54_int_dom_CS"/>
</dbReference>
<dbReference type="EMBL" id="JBHRUG010000016">
    <property type="protein sequence ID" value="MFC3283289.1"/>
    <property type="molecule type" value="Genomic_DNA"/>
</dbReference>
<evidence type="ECO:0000256" key="5">
    <source>
        <dbReference type="ARBA" id="ARBA00023163"/>
    </source>
</evidence>
<reference evidence="10" key="1">
    <citation type="journal article" date="2019" name="Int. J. Syst. Evol. Microbiol.">
        <title>The Global Catalogue of Microorganisms (GCM) 10K type strain sequencing project: providing services to taxonomists for standard genome sequencing and annotation.</title>
        <authorList>
            <consortium name="The Broad Institute Genomics Platform"/>
            <consortium name="The Broad Institute Genome Sequencing Center for Infectious Disease"/>
            <person name="Wu L."/>
            <person name="Ma J."/>
        </authorList>
    </citation>
    <scope>NUCLEOTIDE SEQUENCE [LARGE SCALE GENOMIC DNA]</scope>
    <source>
        <strain evidence="10">CECT 7698</strain>
    </source>
</reference>
<dbReference type="InterPro" id="IPR001789">
    <property type="entry name" value="Sig_transdc_resp-reg_receiver"/>
</dbReference>
<dbReference type="Pfam" id="PF00158">
    <property type="entry name" value="Sigma54_activat"/>
    <property type="match status" value="1"/>
</dbReference>
<dbReference type="PROSITE" id="PS00675">
    <property type="entry name" value="SIGMA54_INTERACT_1"/>
    <property type="match status" value="1"/>
</dbReference>
<evidence type="ECO:0000256" key="4">
    <source>
        <dbReference type="ARBA" id="ARBA00023125"/>
    </source>
</evidence>
<dbReference type="InterPro" id="IPR011006">
    <property type="entry name" value="CheY-like_superfamily"/>
</dbReference>
<dbReference type="Pfam" id="PF00072">
    <property type="entry name" value="Response_reg"/>
    <property type="match status" value="1"/>
</dbReference>
<evidence type="ECO:0000259" key="8">
    <source>
        <dbReference type="PROSITE" id="PS50110"/>
    </source>
</evidence>
<dbReference type="PANTHER" id="PTHR32071:SF57">
    <property type="entry name" value="C4-DICARBOXYLATE TRANSPORT TRANSCRIPTIONAL REGULATORY PROTEIN DCTD"/>
    <property type="match status" value="1"/>
</dbReference>
<evidence type="ECO:0000256" key="2">
    <source>
        <dbReference type="ARBA" id="ARBA00022840"/>
    </source>
</evidence>
<dbReference type="CDD" id="cd17549">
    <property type="entry name" value="REC_DctD-like"/>
    <property type="match status" value="1"/>
</dbReference>
<dbReference type="InterPro" id="IPR058031">
    <property type="entry name" value="AAA_lid_NorR"/>
</dbReference>
<sequence length="461" mass="50839">MSAASASTIFLETTELPIWLVDDDPDVRESLSQWLELSELTVRTFSRAQSALEALRDEAPCGVLVSDVKMPGLDGLALLRAVQELDEALPVVLITGHGDVPMAVAAMREGAWDFVEKPFEPEQLEERVRRALERRRLALDNRRLRVALKQGGLASRLLGAAPAMTRLREQLMNLAPTRANILVHGETGSGKEVVARCLHDYGPGEGAPFVALNCGAIAPELIESELFGHEKGAFTGAIERRIGKLEHASGGTLFLDEIESLPLAAQVKLLRALQEGEIGRLGSNAMIALDLRVVAATKTDLLVLAARGEFREDLYYRLAIAELSIPPLRERREDIGLLFRHFCQQAAEVHDRPPCHPGTELLAALGHHQWPGNLRELRNAATRFILGLEIPQLSEENGEQRISLAAQLAAFESVLLRAALSRHEGNIQAVLEELELPRRTLNQKMQKYGLRREAFLVAPDE</sequence>
<keyword evidence="4" id="KW-0238">DNA-binding</keyword>
<protein>
    <submittedName>
        <fullName evidence="9">Sigma-54-dependent transcriptional regulator</fullName>
    </submittedName>
</protein>
<dbReference type="InterPro" id="IPR025662">
    <property type="entry name" value="Sigma_54_int_dom_ATP-bd_1"/>
</dbReference>
<dbReference type="InterPro" id="IPR003593">
    <property type="entry name" value="AAA+_ATPase"/>
</dbReference>
<evidence type="ECO:0000256" key="1">
    <source>
        <dbReference type="ARBA" id="ARBA00022741"/>
    </source>
</evidence>
<dbReference type="SMART" id="SM00448">
    <property type="entry name" value="REC"/>
    <property type="match status" value="1"/>
</dbReference>
<dbReference type="PANTHER" id="PTHR32071">
    <property type="entry name" value="TRANSCRIPTIONAL REGULATORY PROTEIN"/>
    <property type="match status" value="1"/>
</dbReference>
<dbReference type="SUPFAM" id="SSF52540">
    <property type="entry name" value="P-loop containing nucleoside triphosphate hydrolases"/>
    <property type="match status" value="1"/>
</dbReference>
<organism evidence="9 10">
    <name type="scientific">Litchfieldella rifensis</name>
    <dbReference type="NCBI Taxonomy" id="762643"/>
    <lineage>
        <taxon>Bacteria</taxon>
        <taxon>Pseudomonadati</taxon>
        <taxon>Pseudomonadota</taxon>
        <taxon>Gammaproteobacteria</taxon>
        <taxon>Oceanospirillales</taxon>
        <taxon>Halomonadaceae</taxon>
        <taxon>Litchfieldella</taxon>
    </lineage>
</organism>
<dbReference type="PROSITE" id="PS50110">
    <property type="entry name" value="RESPONSE_REGULATORY"/>
    <property type="match status" value="1"/>
</dbReference>
<dbReference type="Proteomes" id="UP001595579">
    <property type="component" value="Unassembled WGS sequence"/>
</dbReference>
<feature type="modified residue" description="4-aspartylphosphate" evidence="6">
    <location>
        <position position="67"/>
    </location>
</feature>
<dbReference type="InterPro" id="IPR025943">
    <property type="entry name" value="Sigma_54_int_dom_ATP-bd_2"/>
</dbReference>
<gene>
    <name evidence="9" type="ORF">ACFOEV_06660</name>
</gene>
<name>A0ABV7LLN1_9GAMM</name>